<evidence type="ECO:0000313" key="2">
    <source>
        <dbReference type="Proteomes" id="UP000596742"/>
    </source>
</evidence>
<dbReference type="SUPFAM" id="SSF50630">
    <property type="entry name" value="Acid proteases"/>
    <property type="match status" value="1"/>
</dbReference>
<sequence length="97" mass="11221">MSKQKEKVNAIQYDHYDSEDALFIGTVSVDSIQQCKEWKESISINKQSVVFKLDTGAQANIISEKLFRKLSLPYNRTEKTKIKLVTYDRHKISPIIT</sequence>
<accession>A0A8B6CT09</accession>
<proteinExistence type="predicted"/>
<evidence type="ECO:0000313" key="1">
    <source>
        <dbReference type="EMBL" id="VDI08656.1"/>
    </source>
</evidence>
<gene>
    <name evidence="1" type="ORF">MGAL_10B087772</name>
</gene>
<dbReference type="OrthoDB" id="6120884at2759"/>
<protein>
    <recommendedName>
        <fullName evidence="3">Peptidase A2 domain-containing protein</fullName>
    </recommendedName>
</protein>
<dbReference type="InterPro" id="IPR021109">
    <property type="entry name" value="Peptidase_aspartic_dom_sf"/>
</dbReference>
<dbReference type="AlphaFoldDB" id="A0A8B6CT09"/>
<dbReference type="Proteomes" id="UP000596742">
    <property type="component" value="Unassembled WGS sequence"/>
</dbReference>
<name>A0A8B6CT09_MYTGA</name>
<organism evidence="1 2">
    <name type="scientific">Mytilus galloprovincialis</name>
    <name type="common">Mediterranean mussel</name>
    <dbReference type="NCBI Taxonomy" id="29158"/>
    <lineage>
        <taxon>Eukaryota</taxon>
        <taxon>Metazoa</taxon>
        <taxon>Spiralia</taxon>
        <taxon>Lophotrochozoa</taxon>
        <taxon>Mollusca</taxon>
        <taxon>Bivalvia</taxon>
        <taxon>Autobranchia</taxon>
        <taxon>Pteriomorphia</taxon>
        <taxon>Mytilida</taxon>
        <taxon>Mytiloidea</taxon>
        <taxon>Mytilidae</taxon>
        <taxon>Mytilinae</taxon>
        <taxon>Mytilus</taxon>
    </lineage>
</organism>
<keyword evidence="2" id="KW-1185">Reference proteome</keyword>
<dbReference type="EMBL" id="UYJE01002212">
    <property type="protein sequence ID" value="VDI08656.1"/>
    <property type="molecule type" value="Genomic_DNA"/>
</dbReference>
<evidence type="ECO:0008006" key="3">
    <source>
        <dbReference type="Google" id="ProtNLM"/>
    </source>
</evidence>
<dbReference type="Gene3D" id="2.40.70.10">
    <property type="entry name" value="Acid Proteases"/>
    <property type="match status" value="1"/>
</dbReference>
<dbReference type="Pfam" id="PF13975">
    <property type="entry name" value="gag-asp_proteas"/>
    <property type="match status" value="1"/>
</dbReference>
<comment type="caution">
    <text evidence="1">The sequence shown here is derived from an EMBL/GenBank/DDBJ whole genome shotgun (WGS) entry which is preliminary data.</text>
</comment>
<reference evidence="1" key="1">
    <citation type="submission" date="2018-11" db="EMBL/GenBank/DDBJ databases">
        <authorList>
            <person name="Alioto T."/>
            <person name="Alioto T."/>
        </authorList>
    </citation>
    <scope>NUCLEOTIDE SEQUENCE</scope>
</reference>